<accession>A0ACC1CHQ4</accession>
<evidence type="ECO:0000313" key="2">
    <source>
        <dbReference type="Proteomes" id="UP000824533"/>
    </source>
</evidence>
<sequence>MPKSKGDEEYEECQDQPQLAVLKAKREVYFQRMQQLYDLAKSSDMSPDDFLHKCSTIDEIHSKFEQILDDYNSLCLELNPKYQIDYKVWLRSLPNTE</sequence>
<name>A0ACC1CHQ4_9NEOP</name>
<protein>
    <submittedName>
        <fullName evidence="1">Uncharacterized protein</fullName>
    </submittedName>
</protein>
<organism evidence="1 2">
    <name type="scientific">Dendrolimus kikuchii</name>
    <dbReference type="NCBI Taxonomy" id="765133"/>
    <lineage>
        <taxon>Eukaryota</taxon>
        <taxon>Metazoa</taxon>
        <taxon>Ecdysozoa</taxon>
        <taxon>Arthropoda</taxon>
        <taxon>Hexapoda</taxon>
        <taxon>Insecta</taxon>
        <taxon>Pterygota</taxon>
        <taxon>Neoptera</taxon>
        <taxon>Endopterygota</taxon>
        <taxon>Lepidoptera</taxon>
        <taxon>Glossata</taxon>
        <taxon>Ditrysia</taxon>
        <taxon>Bombycoidea</taxon>
        <taxon>Lasiocampidae</taxon>
        <taxon>Dendrolimus</taxon>
    </lineage>
</organism>
<evidence type="ECO:0000313" key="1">
    <source>
        <dbReference type="EMBL" id="KAJ0171125.1"/>
    </source>
</evidence>
<comment type="caution">
    <text evidence="1">The sequence shown here is derived from an EMBL/GenBank/DDBJ whole genome shotgun (WGS) entry which is preliminary data.</text>
</comment>
<gene>
    <name evidence="1" type="ORF">K1T71_013324</name>
</gene>
<dbReference type="Proteomes" id="UP000824533">
    <property type="component" value="Linkage Group LG25"/>
</dbReference>
<dbReference type="EMBL" id="CM034411">
    <property type="protein sequence ID" value="KAJ0171125.1"/>
    <property type="molecule type" value="Genomic_DNA"/>
</dbReference>
<keyword evidence="2" id="KW-1185">Reference proteome</keyword>
<reference evidence="1 2" key="1">
    <citation type="journal article" date="2021" name="Front. Genet.">
        <title>Chromosome-Level Genome Assembly Reveals Significant Gene Expansion in the Toll and IMD Signaling Pathways of Dendrolimus kikuchii.</title>
        <authorList>
            <person name="Zhou J."/>
            <person name="Wu P."/>
            <person name="Xiong Z."/>
            <person name="Liu N."/>
            <person name="Zhao N."/>
            <person name="Ji M."/>
            <person name="Qiu Y."/>
            <person name="Yang B."/>
        </authorList>
    </citation>
    <scope>NUCLEOTIDE SEQUENCE [LARGE SCALE GENOMIC DNA]</scope>
    <source>
        <strain evidence="1">Ann1</strain>
    </source>
</reference>
<proteinExistence type="predicted"/>